<keyword evidence="1" id="KW-1133">Transmembrane helix</keyword>
<keyword evidence="1" id="KW-0812">Transmembrane</keyword>
<keyword evidence="3" id="KW-1185">Reference proteome</keyword>
<reference evidence="2 3" key="1">
    <citation type="submission" date="2021-01" db="EMBL/GenBank/DDBJ databases">
        <title>Whole genome shotgun sequence of Verrucosispora qiuiae NBRC 106684.</title>
        <authorList>
            <person name="Komaki H."/>
            <person name="Tamura T."/>
        </authorList>
    </citation>
    <scope>NUCLEOTIDE SEQUENCE [LARGE SCALE GENOMIC DNA]</scope>
    <source>
        <strain evidence="2 3">NBRC 106684</strain>
    </source>
</reference>
<accession>A0ABQ4J9A5</accession>
<dbReference type="Proteomes" id="UP000653076">
    <property type="component" value="Unassembled WGS sequence"/>
</dbReference>
<feature type="transmembrane region" description="Helical" evidence="1">
    <location>
        <begin position="12"/>
        <end position="35"/>
    </location>
</feature>
<protein>
    <recommendedName>
        <fullName evidence="4">ABC transporter permease</fullName>
    </recommendedName>
</protein>
<proteinExistence type="predicted"/>
<sequence>MVALARAEARLVLRSPLLWGGMVLSLTLCTAWGWTTMPTWETFGQDAGMSSLVLAGALLLAGHLAASRDRRAGAESLETMPTTAARRGVGLLALVAVSGAAGATLCLAGLLLMLPAWPVGRFDPWVLLVTVVVPATGAAIGIVVGRWLPTTAAGPLTMIAMAVVLTSLLGTGPDTVLLHLFPVPDAPWVTGAARPTGWHLIYLMSVLVAIVALLWWRHRRIIAIGVILTAIATSAFATDQQARATPAAIYPEMNDALAGPAVLDCEMHGGVRYCALPHYAGWIPLWREAVEPVARNLPAEATRPTVRQLAGMDDGVVLVPGLPEIATWPRWGRHGRWAKDSRTQMTIAYTTAATGLFGRGITSFDDDARSGCSGAGQHRTVVALWLLAQALPDGARHLADGGLSLGRVRYDRADAQAASALLARPRDEVAAFLSAHWTQIMDPAETALTPLGVTVKPPAFPTGSEPSDQPRVCR</sequence>
<evidence type="ECO:0000313" key="2">
    <source>
        <dbReference type="EMBL" id="GIJ26745.1"/>
    </source>
</evidence>
<name>A0ABQ4J9A5_9ACTN</name>
<evidence type="ECO:0000256" key="1">
    <source>
        <dbReference type="SAM" id="Phobius"/>
    </source>
</evidence>
<evidence type="ECO:0008006" key="4">
    <source>
        <dbReference type="Google" id="ProtNLM"/>
    </source>
</evidence>
<evidence type="ECO:0000313" key="3">
    <source>
        <dbReference type="Proteomes" id="UP000653076"/>
    </source>
</evidence>
<feature type="transmembrane region" description="Helical" evidence="1">
    <location>
        <begin position="221"/>
        <end position="238"/>
    </location>
</feature>
<feature type="transmembrane region" description="Helical" evidence="1">
    <location>
        <begin position="47"/>
        <end position="67"/>
    </location>
</feature>
<dbReference type="EMBL" id="BOPC01000024">
    <property type="protein sequence ID" value="GIJ26745.1"/>
    <property type="molecule type" value="Genomic_DNA"/>
</dbReference>
<keyword evidence="1" id="KW-0472">Membrane</keyword>
<feature type="transmembrane region" description="Helical" evidence="1">
    <location>
        <begin position="88"/>
        <end position="113"/>
    </location>
</feature>
<feature type="transmembrane region" description="Helical" evidence="1">
    <location>
        <begin position="125"/>
        <end position="144"/>
    </location>
</feature>
<comment type="caution">
    <text evidence="2">The sequence shown here is derived from an EMBL/GenBank/DDBJ whole genome shotgun (WGS) entry which is preliminary data.</text>
</comment>
<organism evidence="2 3">
    <name type="scientific">Micromonospora qiuiae</name>
    <dbReference type="NCBI Taxonomy" id="502268"/>
    <lineage>
        <taxon>Bacteria</taxon>
        <taxon>Bacillati</taxon>
        <taxon>Actinomycetota</taxon>
        <taxon>Actinomycetes</taxon>
        <taxon>Micromonosporales</taxon>
        <taxon>Micromonosporaceae</taxon>
        <taxon>Micromonospora</taxon>
    </lineage>
</organism>
<feature type="transmembrane region" description="Helical" evidence="1">
    <location>
        <begin position="156"/>
        <end position="178"/>
    </location>
</feature>
<feature type="transmembrane region" description="Helical" evidence="1">
    <location>
        <begin position="198"/>
        <end position="216"/>
    </location>
</feature>
<gene>
    <name evidence="2" type="ORF">Vqi01_19070</name>
</gene>